<comment type="caution">
    <text evidence="4">The sequence shown here is derived from an EMBL/GenBank/DDBJ whole genome shotgun (WGS) entry which is preliminary data.</text>
</comment>
<evidence type="ECO:0000313" key="4">
    <source>
        <dbReference type="EMBL" id="MFC4908080.1"/>
    </source>
</evidence>
<dbReference type="PROSITE" id="PS50837">
    <property type="entry name" value="NACHT"/>
    <property type="match status" value="1"/>
</dbReference>
<reference evidence="5" key="1">
    <citation type="journal article" date="2019" name="Int. J. Syst. Evol. Microbiol.">
        <title>The Global Catalogue of Microorganisms (GCM) 10K type strain sequencing project: providing services to taxonomists for standard genome sequencing and annotation.</title>
        <authorList>
            <consortium name="The Broad Institute Genomics Platform"/>
            <consortium name="The Broad Institute Genome Sequencing Center for Infectious Disease"/>
            <person name="Wu L."/>
            <person name="Ma J."/>
        </authorList>
    </citation>
    <scope>NUCLEOTIDE SEQUENCE [LARGE SCALE GENOMIC DNA]</scope>
    <source>
        <strain evidence="5">KLKA75</strain>
    </source>
</reference>
<feature type="transmembrane region" description="Helical" evidence="2">
    <location>
        <begin position="39"/>
        <end position="60"/>
    </location>
</feature>
<keyword evidence="2" id="KW-0812">Transmembrane</keyword>
<protein>
    <submittedName>
        <fullName evidence="4">NACHT domain-containing protein</fullName>
    </submittedName>
</protein>
<name>A0ABV9TYH2_9ACTN</name>
<accession>A0ABV9TYH2</accession>
<dbReference type="SUPFAM" id="SSF52540">
    <property type="entry name" value="P-loop containing nucleoside triphosphate hydrolases"/>
    <property type="match status" value="1"/>
</dbReference>
<sequence length="1121" mass="123379">MMGWRARYRWTLRWAVAAPVVGVLGNVAGDQIYAGGTLHWPWLVLGAAAGGATAVIPAAVERRVERPLHADRPMRRYETRYRRLMLRTGGGRGALVNVAEQPRTDAVHVDVPLAKSAAIDVSNDPLGGAYEQHQRNGPDGECLLTDLVGREERAAIALVGAPGTGKSTMLRHLVRTLCEADRPRWGRRGGPRRPIPVLLRLHEHAAAIAARPRIGLEACVRDSLGDDDARRMPDEWLVRRLEAGECVVLLDGLDEIADPERRHEVARWVEHQMDLYRDCDFVVTSRPPGYLEAPVDGVRTYRPLPLSEERVRRLVRAWYLAAERDERADGAEARADRATERLLANLELNPGLRALAVNPLLLTMMIYVQRFRGGLPDARADLYGEICTGLLWRWRDEGVVRGERLDQALSAVAFRMMVERRTQLGAARLREIVAAQLRQYAERLDEDDVVREFLASGLMVETRAGGCAFAHLTLQEYLAAGYVRDDPAQIRELRRHVGESWWWETILLYTAQAPAGPILERALKLRTDAALALALDIDEQGARLPEELRARFRTWIGEALAQRSGDGRLAVSLRALSRGRSGSGRLDRIADALLVGWSGADRLGWLFGALRGGRSGGELRARVVRALLAKDLDRYADASGVCLRSVRWLLYQPFLDDCAARGEPRAPDAGRPAAPAPVPHDDPGAVVTGVRAGDARAFVAWANAMCETPRYRLPTAGELHAAGAAMHGDPLERGVWAQGPSQGKHLRVTYDETPALCTTEGILATAHEHIHAACADFPDLAVCLTALRWLGVDAVLRRAEEREANPHRLMMLRRARMKALWATQAASKGDLPKGRSSADIRAEFKELCRDLADRMPPSLALTLDRVDDEAHSYGLHRAMEDAERREAELARRIVEIAGPDPSENERRRAEALIEREPLGRSVAELTARVAEEIGVQMFGHALGRALAVPSGWDRARELHGAFGDELEKRLAASVAELDRPDADDPLEDLAALLASARRHANVLDTPEADGSTRWAAGVVGRLAGRSERIRSRAALPAPDVSDLFLGAVCVAVGVAELADELRHRSDSITGGRTRALRRAGDLPDIERDLVRIAAGAALLADRRTAAEELVIARIRTPDESR</sequence>
<keyword evidence="2" id="KW-0472">Membrane</keyword>
<keyword evidence="5" id="KW-1185">Reference proteome</keyword>
<proteinExistence type="predicted"/>
<dbReference type="PANTHER" id="PTHR46844:SF1">
    <property type="entry name" value="SLR5058 PROTEIN"/>
    <property type="match status" value="1"/>
</dbReference>
<gene>
    <name evidence="4" type="ORF">ACFPCY_12170</name>
</gene>
<dbReference type="Pfam" id="PF05729">
    <property type="entry name" value="NACHT"/>
    <property type="match status" value="1"/>
</dbReference>
<evidence type="ECO:0000313" key="5">
    <source>
        <dbReference type="Proteomes" id="UP001595872"/>
    </source>
</evidence>
<dbReference type="Gene3D" id="3.40.50.300">
    <property type="entry name" value="P-loop containing nucleotide triphosphate hydrolases"/>
    <property type="match status" value="1"/>
</dbReference>
<dbReference type="PANTHER" id="PTHR46844">
    <property type="entry name" value="SLR5058 PROTEIN"/>
    <property type="match status" value="1"/>
</dbReference>
<dbReference type="RefSeq" id="WP_378254387.1">
    <property type="nucleotide sequence ID" value="NZ_JBHSIT010000003.1"/>
</dbReference>
<feature type="domain" description="NACHT" evidence="3">
    <location>
        <begin position="154"/>
        <end position="287"/>
    </location>
</feature>
<feature type="region of interest" description="Disordered" evidence="1">
    <location>
        <begin position="663"/>
        <end position="683"/>
    </location>
</feature>
<organism evidence="4 5">
    <name type="scientific">Actinomadura gamaensis</name>
    <dbReference type="NCBI Taxonomy" id="1763541"/>
    <lineage>
        <taxon>Bacteria</taxon>
        <taxon>Bacillati</taxon>
        <taxon>Actinomycetota</taxon>
        <taxon>Actinomycetes</taxon>
        <taxon>Streptosporangiales</taxon>
        <taxon>Thermomonosporaceae</taxon>
        <taxon>Actinomadura</taxon>
    </lineage>
</organism>
<keyword evidence="2" id="KW-1133">Transmembrane helix</keyword>
<dbReference type="Proteomes" id="UP001595872">
    <property type="component" value="Unassembled WGS sequence"/>
</dbReference>
<dbReference type="InterPro" id="IPR027417">
    <property type="entry name" value="P-loop_NTPase"/>
</dbReference>
<evidence type="ECO:0000259" key="3">
    <source>
        <dbReference type="PROSITE" id="PS50837"/>
    </source>
</evidence>
<dbReference type="InterPro" id="IPR007111">
    <property type="entry name" value="NACHT_NTPase"/>
</dbReference>
<dbReference type="EMBL" id="JBHSIT010000003">
    <property type="protein sequence ID" value="MFC4908080.1"/>
    <property type="molecule type" value="Genomic_DNA"/>
</dbReference>
<evidence type="ECO:0000256" key="1">
    <source>
        <dbReference type="SAM" id="MobiDB-lite"/>
    </source>
</evidence>
<evidence type="ECO:0000256" key="2">
    <source>
        <dbReference type="SAM" id="Phobius"/>
    </source>
</evidence>